<protein>
    <submittedName>
        <fullName evidence="2">Uncharacterized protein</fullName>
    </submittedName>
</protein>
<reference evidence="2 3" key="1">
    <citation type="journal article" date="2022" name="Allergy">
        <title>Genome assembly and annotation of Periplaneta americana reveal a comprehensive cockroach allergen profile.</title>
        <authorList>
            <person name="Wang L."/>
            <person name="Xiong Q."/>
            <person name="Saelim N."/>
            <person name="Wang L."/>
            <person name="Nong W."/>
            <person name="Wan A.T."/>
            <person name="Shi M."/>
            <person name="Liu X."/>
            <person name="Cao Q."/>
            <person name="Hui J.H.L."/>
            <person name="Sookrung N."/>
            <person name="Leung T.F."/>
            <person name="Tungtrongchitr A."/>
            <person name="Tsui S.K.W."/>
        </authorList>
    </citation>
    <scope>NUCLEOTIDE SEQUENCE [LARGE SCALE GENOMIC DNA]</scope>
    <source>
        <strain evidence="2">PWHHKU_190912</strain>
    </source>
</reference>
<dbReference type="Proteomes" id="UP001148838">
    <property type="component" value="Unassembled WGS sequence"/>
</dbReference>
<evidence type="ECO:0000256" key="1">
    <source>
        <dbReference type="SAM" id="MobiDB-lite"/>
    </source>
</evidence>
<dbReference type="EMBL" id="JAJSOF020000027">
    <property type="protein sequence ID" value="KAJ4433117.1"/>
    <property type="molecule type" value="Genomic_DNA"/>
</dbReference>
<organism evidence="2 3">
    <name type="scientific">Periplaneta americana</name>
    <name type="common">American cockroach</name>
    <name type="synonym">Blatta americana</name>
    <dbReference type="NCBI Taxonomy" id="6978"/>
    <lineage>
        <taxon>Eukaryota</taxon>
        <taxon>Metazoa</taxon>
        <taxon>Ecdysozoa</taxon>
        <taxon>Arthropoda</taxon>
        <taxon>Hexapoda</taxon>
        <taxon>Insecta</taxon>
        <taxon>Pterygota</taxon>
        <taxon>Neoptera</taxon>
        <taxon>Polyneoptera</taxon>
        <taxon>Dictyoptera</taxon>
        <taxon>Blattodea</taxon>
        <taxon>Blattoidea</taxon>
        <taxon>Blattidae</taxon>
        <taxon>Blattinae</taxon>
        <taxon>Periplaneta</taxon>
    </lineage>
</organism>
<comment type="caution">
    <text evidence="2">The sequence shown here is derived from an EMBL/GenBank/DDBJ whole genome shotgun (WGS) entry which is preliminary data.</text>
</comment>
<evidence type="ECO:0000313" key="2">
    <source>
        <dbReference type="EMBL" id="KAJ4433117.1"/>
    </source>
</evidence>
<sequence>MKTSEISFCVYHEGQDKKSLNELEVPEIGSHRSPTGRRLSMEGCRSRKKRPFATTVLNAGSEDDDDGALSPQEGPA</sequence>
<evidence type="ECO:0000313" key="3">
    <source>
        <dbReference type="Proteomes" id="UP001148838"/>
    </source>
</evidence>
<proteinExistence type="predicted"/>
<gene>
    <name evidence="2" type="ORF">ANN_15374</name>
</gene>
<name>A0ABQ8SHI7_PERAM</name>
<accession>A0ABQ8SHI7</accession>
<feature type="region of interest" description="Disordered" evidence="1">
    <location>
        <begin position="25"/>
        <end position="76"/>
    </location>
</feature>
<keyword evidence="3" id="KW-1185">Reference proteome</keyword>